<feature type="region of interest" description="Disordered" evidence="1">
    <location>
        <begin position="64"/>
        <end position="93"/>
    </location>
</feature>
<dbReference type="EMBL" id="CP130613">
    <property type="protein sequence ID" value="WKW15987.1"/>
    <property type="molecule type" value="Genomic_DNA"/>
</dbReference>
<dbReference type="EMBL" id="CP130612">
    <property type="protein sequence ID" value="WKW13081.1"/>
    <property type="molecule type" value="Genomic_DNA"/>
</dbReference>
<dbReference type="Proteomes" id="UP001229955">
    <property type="component" value="Chromosome"/>
</dbReference>
<dbReference type="Pfam" id="PF13490">
    <property type="entry name" value="zf-HC2"/>
    <property type="match status" value="1"/>
</dbReference>
<feature type="domain" description="Putative zinc-finger" evidence="2">
    <location>
        <begin position="14"/>
        <end position="48"/>
    </location>
</feature>
<dbReference type="InterPro" id="IPR027383">
    <property type="entry name" value="Znf_put"/>
</dbReference>
<accession>A0AA49Q8D4</accession>
<reference evidence="4" key="1">
    <citation type="submission" date="2023-07" db="EMBL/GenBank/DDBJ databases">
        <authorList>
            <person name="Haufschild T."/>
            <person name="Kallscheuer N."/>
            <person name="Hammer J."/>
            <person name="Kohn T."/>
            <person name="Kabuu M."/>
            <person name="Jogler M."/>
            <person name="Wohfarth N."/>
            <person name="Heuer A."/>
            <person name="Rohde M."/>
            <person name="van Teeseling M.C.F."/>
            <person name="Jogler C."/>
        </authorList>
    </citation>
    <scope>NUCLEOTIDE SEQUENCE</scope>
    <source>
        <strain evidence="3">Strain 138</strain>
        <strain evidence="4">Strain 318</strain>
    </source>
</reference>
<dbReference type="RefSeq" id="WP_367885943.1">
    <property type="nucleotide sequence ID" value="NZ_CP130612.1"/>
</dbReference>
<dbReference type="KEGG" id="pspc:Strain318_002395"/>
<proteinExistence type="predicted"/>
<evidence type="ECO:0000313" key="4">
    <source>
        <dbReference type="EMBL" id="WKW15987.1"/>
    </source>
</evidence>
<evidence type="ECO:0000259" key="2">
    <source>
        <dbReference type="Pfam" id="PF13490"/>
    </source>
</evidence>
<dbReference type="AlphaFoldDB" id="A0AA49Q8D4"/>
<organism evidence="4 5">
    <name type="scientific">Pseudogemmatithrix spongiicola</name>
    <dbReference type="NCBI Taxonomy" id="3062599"/>
    <lineage>
        <taxon>Bacteria</taxon>
        <taxon>Pseudomonadati</taxon>
        <taxon>Gemmatimonadota</taxon>
        <taxon>Gemmatimonadia</taxon>
        <taxon>Gemmatimonadales</taxon>
        <taxon>Gemmatimonadaceae</taxon>
        <taxon>Pseudogemmatithrix</taxon>
    </lineage>
</organism>
<name>A0AA49Q8D4_9BACT</name>
<evidence type="ECO:0000313" key="5">
    <source>
        <dbReference type="Proteomes" id="UP001229955"/>
    </source>
</evidence>
<sequence>MQDTLPPTDPTADCTAIRAHVDDVVAQEADAVTVARVEAHAARCAACRHVMAAARAYRRAMRRVGASERAPATLRERAITLMHETRDPRGPRP</sequence>
<evidence type="ECO:0000256" key="1">
    <source>
        <dbReference type="SAM" id="MobiDB-lite"/>
    </source>
</evidence>
<protein>
    <submittedName>
        <fullName evidence="4">Zf-HC2 domain-containing protein</fullName>
    </submittedName>
</protein>
<keyword evidence="5" id="KW-1185">Reference proteome</keyword>
<evidence type="ECO:0000313" key="3">
    <source>
        <dbReference type="EMBL" id="WKW13081.1"/>
    </source>
</evidence>
<gene>
    <name evidence="3" type="ORF">Strain138_002396</name>
    <name evidence="4" type="ORF">Strain318_002395</name>
</gene>
<feature type="compositionally biased region" description="Basic and acidic residues" evidence="1">
    <location>
        <begin position="74"/>
        <end position="93"/>
    </location>
</feature>
<accession>A0AA49JW29</accession>